<dbReference type="VEuPathDB" id="FungiDB:AB675_11085"/>
<dbReference type="OrthoDB" id="2896006at2759"/>
<reference evidence="2 3" key="1">
    <citation type="submission" date="2015-06" db="EMBL/GenBank/DDBJ databases">
        <title>Draft genome of the ant-associated black yeast Phialophora attae CBS 131958.</title>
        <authorList>
            <person name="Moreno L.F."/>
            <person name="Stielow B.J."/>
            <person name="de Hoog S."/>
            <person name="Vicente V.A."/>
            <person name="Weiss V.A."/>
            <person name="de Vries M."/>
            <person name="Cruz L.M."/>
            <person name="Souza E.M."/>
        </authorList>
    </citation>
    <scope>NUCLEOTIDE SEQUENCE [LARGE SCALE GENOMIC DNA]</scope>
    <source>
        <strain evidence="2 3">CBS 131958</strain>
    </source>
</reference>
<dbReference type="RefSeq" id="XP_017995828.1">
    <property type="nucleotide sequence ID" value="XM_018139901.1"/>
</dbReference>
<keyword evidence="1" id="KW-0472">Membrane</keyword>
<keyword evidence="3" id="KW-1185">Reference proteome</keyword>
<protein>
    <recommendedName>
        <fullName evidence="4">Ubiquitin carrier protein</fullName>
    </recommendedName>
</protein>
<feature type="transmembrane region" description="Helical" evidence="1">
    <location>
        <begin position="327"/>
        <end position="348"/>
    </location>
</feature>
<dbReference type="EMBL" id="LFJN01000036">
    <property type="protein sequence ID" value="KPI35865.1"/>
    <property type="molecule type" value="Genomic_DNA"/>
</dbReference>
<dbReference type="GeneID" id="28731781"/>
<dbReference type="AlphaFoldDB" id="A0A0N1NWF0"/>
<keyword evidence="1" id="KW-0812">Transmembrane</keyword>
<organism evidence="2 3">
    <name type="scientific">Cyphellophora attinorum</name>
    <dbReference type="NCBI Taxonomy" id="1664694"/>
    <lineage>
        <taxon>Eukaryota</taxon>
        <taxon>Fungi</taxon>
        <taxon>Dikarya</taxon>
        <taxon>Ascomycota</taxon>
        <taxon>Pezizomycotina</taxon>
        <taxon>Eurotiomycetes</taxon>
        <taxon>Chaetothyriomycetidae</taxon>
        <taxon>Chaetothyriales</taxon>
        <taxon>Cyphellophoraceae</taxon>
        <taxon>Cyphellophora</taxon>
    </lineage>
</organism>
<feature type="transmembrane region" description="Helical" evidence="1">
    <location>
        <begin position="249"/>
        <end position="268"/>
    </location>
</feature>
<dbReference type="Proteomes" id="UP000038010">
    <property type="component" value="Unassembled WGS sequence"/>
</dbReference>
<accession>A0A0N1NWF0</accession>
<sequence>MPIGSVPHDDPDAPNIRMNPFAVIVIMLTFLAFMFIMFSISYTFGHVIPTLCMIESPAAKAYMPVQARDGDAPPPYTGDDEDQTTDPELLLVQNQPLTSSIRATLKHLREKGGFWSRFRGLSVFLVWTFTRSLITNIVASPFTMSPGTYPYAFAFAAVVAETMLARLHLTWVHIVISDPSPKPWYKRVPPWRTWKRIAPSVFLLAVCTQLTFTLPLLLTGTFGSFKRLRSDPNYEPGTGDLYISGSQAFFAYLVFLFLFVACTIPALVTMVRVAASMLPEEDETIVEFDRSFQGRTTPEILGGQGKIGIKEAWKSFPRASRVRLLKLMAKVAGISVLAWAAFVVVMVVETRVLLGDSVGQFMRAIHGGGR</sequence>
<proteinExistence type="predicted"/>
<name>A0A0N1NWF0_9EURO</name>
<evidence type="ECO:0000313" key="3">
    <source>
        <dbReference type="Proteomes" id="UP000038010"/>
    </source>
</evidence>
<evidence type="ECO:0000256" key="1">
    <source>
        <dbReference type="SAM" id="Phobius"/>
    </source>
</evidence>
<feature type="transmembrane region" description="Helical" evidence="1">
    <location>
        <begin position="197"/>
        <end position="218"/>
    </location>
</feature>
<feature type="transmembrane region" description="Helical" evidence="1">
    <location>
        <begin position="118"/>
        <end position="139"/>
    </location>
</feature>
<dbReference type="STRING" id="1664694.A0A0N1NWF0"/>
<evidence type="ECO:0000313" key="2">
    <source>
        <dbReference type="EMBL" id="KPI35865.1"/>
    </source>
</evidence>
<keyword evidence="1" id="KW-1133">Transmembrane helix</keyword>
<feature type="transmembrane region" description="Helical" evidence="1">
    <location>
        <begin position="20"/>
        <end position="44"/>
    </location>
</feature>
<gene>
    <name evidence="2" type="ORF">AB675_11085</name>
</gene>
<evidence type="ECO:0008006" key="4">
    <source>
        <dbReference type="Google" id="ProtNLM"/>
    </source>
</evidence>
<feature type="transmembrane region" description="Helical" evidence="1">
    <location>
        <begin position="151"/>
        <end position="176"/>
    </location>
</feature>
<comment type="caution">
    <text evidence="2">The sequence shown here is derived from an EMBL/GenBank/DDBJ whole genome shotgun (WGS) entry which is preliminary data.</text>
</comment>